<dbReference type="PANTHER" id="PTHR22050">
    <property type="entry name" value="RW1 PROTEIN HOMOLOG"/>
    <property type="match status" value="1"/>
</dbReference>
<dbReference type="AlphaFoldDB" id="A0A1R2CCJ4"/>
<evidence type="ECO:0000313" key="3">
    <source>
        <dbReference type="Proteomes" id="UP000187209"/>
    </source>
</evidence>
<dbReference type="PANTHER" id="PTHR22050:SF0">
    <property type="entry name" value="TRANSMEMBRANE PROTEIN 131 HOMOLOG"/>
    <property type="match status" value="1"/>
</dbReference>
<name>A0A1R2CCJ4_9CILI</name>
<gene>
    <name evidence="2" type="ORF">SteCoe_11714</name>
</gene>
<accession>A0A1R2CCJ4</accession>
<reference evidence="2 3" key="1">
    <citation type="submission" date="2016-11" db="EMBL/GenBank/DDBJ databases">
        <title>The macronuclear genome of Stentor coeruleus: a giant cell with tiny introns.</title>
        <authorList>
            <person name="Slabodnick M."/>
            <person name="Ruby J.G."/>
            <person name="Reiff S.B."/>
            <person name="Swart E.C."/>
            <person name="Gosai S."/>
            <person name="Prabakaran S."/>
            <person name="Witkowska E."/>
            <person name="Larue G.E."/>
            <person name="Fisher S."/>
            <person name="Freeman R.M."/>
            <person name="Gunawardena J."/>
            <person name="Chu W."/>
            <person name="Stover N.A."/>
            <person name="Gregory B.D."/>
            <person name="Nowacki M."/>
            <person name="Derisi J."/>
            <person name="Roy S.W."/>
            <person name="Marshall W.F."/>
            <person name="Sood P."/>
        </authorList>
    </citation>
    <scope>NUCLEOTIDE SEQUENCE [LARGE SCALE GENOMIC DNA]</scope>
    <source>
        <strain evidence="2">WM001</strain>
    </source>
</reference>
<feature type="chain" id="PRO_5012616256" description="Transmembrane protein 131-like N-terminal domain-containing protein" evidence="1">
    <location>
        <begin position="19"/>
        <end position="1067"/>
    </location>
</feature>
<dbReference type="Gene3D" id="2.60.40.10">
    <property type="entry name" value="Immunoglobulins"/>
    <property type="match status" value="1"/>
</dbReference>
<dbReference type="EMBL" id="MPUH01000197">
    <property type="protein sequence ID" value="OMJ86705.1"/>
    <property type="molecule type" value="Genomic_DNA"/>
</dbReference>
<evidence type="ECO:0008006" key="4">
    <source>
        <dbReference type="Google" id="ProtNLM"/>
    </source>
</evidence>
<keyword evidence="1" id="KW-0732">Signal</keyword>
<dbReference type="InterPro" id="IPR013783">
    <property type="entry name" value="Ig-like_fold"/>
</dbReference>
<feature type="signal peptide" evidence="1">
    <location>
        <begin position="1"/>
        <end position="18"/>
    </location>
</feature>
<dbReference type="GO" id="GO:0016020">
    <property type="term" value="C:membrane"/>
    <property type="evidence" value="ECO:0007669"/>
    <property type="project" value="TreeGrafter"/>
</dbReference>
<evidence type="ECO:0000313" key="2">
    <source>
        <dbReference type="EMBL" id="OMJ86705.1"/>
    </source>
</evidence>
<keyword evidence="3" id="KW-1185">Reference proteome</keyword>
<proteinExistence type="predicted"/>
<sequence>MGLYRLVIAFIVLQIVATSTLKSTPLSEINKETRVLLNILLSKDPQLSDFLSKPPILLKMNWPSPVFLFEPTSQLLTIPMSKSETVLKYISLVSSDFFIKQQPKLKQKYLSPVKLDILFIPTAIGIRSDYLVLCTETETLIYYMQGIGEESGFGLQIVNIEYIQGTYGVFDLNIENPFNDPLEVISIKVQDKDVSVEKKSMPVLGNSKGEIGTLRAYFSQQGEYKTSLEIRLQANKLIVPINVKVLSPDLNIPKTVNFGILNSYDKKYSMDIIIKNTSKNSFKVQSIKSMSSVFEVSFDNKIIPGHSDKFIIGKVKFHMKNEGFYTGAIELRSNDKIYIIECIATAILSILNLSSVPLVYNPYSHMVYNIPLTNYLDHDLHIKNIQTFTGVLNISNPEKLVSNEENKIKILVLAKQSSYQLVKFYTNIGIVQSFIRIEDPVLSFAHYAKGVYDNIYGPLELGYISYENSITVKILIKNSNRFDVVIDLIESIPQSKIEMPKRNTIYAQDSIEFIIIIKGDRSLFNPIIFHTSIGSFFITVHLTSVTGYGKVKSVYFGEVVPGAFKEQLIYYTNNFPVPVHIQSISSSEESLTFESTKEFVQPDKEQVIGKVKILYSKNNEIIIDWNKYMTYGEARTWNQLQRIWEDGEKVGSIVVTTDVAGKIEAPVFIGFKKPQMEIDIWPNFDYCSVDETCTSYLKVYNPLQVPIMVQLLAAPDFLQTELKKFDCSNENLHQNYVDDEFENIKNEYDTGLKRRECIIKPTEEIPLIKHATEKHPRRSQESNLPNQGLLDKILYFLNPKDSLSYSNYLNSQNEEWKSSYTKQNTWQTSQSYFIGGKNIVLIPPKTNKVIGPIYFQPLSQGLHNLSFILRNNYTLIETMNIHTNVAYSKLAFMKRTIYFYNGKEYVVHKTSLRKEQHKLVFDITSDEISKFLIGGSLIVSPIFVRSFELQNVGNIDAEIQGIVFDGDVCEFGGYILIDCNRNFILGSQEGISVQMYLNPAKFFANKNAELQVITSTGRFSIVVESRFPEDFNLDIFVTSCGDETFILTIACIVAISSLLAAEMKHLS</sequence>
<evidence type="ECO:0000256" key="1">
    <source>
        <dbReference type="SAM" id="SignalP"/>
    </source>
</evidence>
<dbReference type="Proteomes" id="UP000187209">
    <property type="component" value="Unassembled WGS sequence"/>
</dbReference>
<protein>
    <recommendedName>
        <fullName evidence="4">Transmembrane protein 131-like N-terminal domain-containing protein</fullName>
    </recommendedName>
</protein>
<comment type="caution">
    <text evidence="2">The sequence shown here is derived from an EMBL/GenBank/DDBJ whole genome shotgun (WGS) entry which is preliminary data.</text>
</comment>
<organism evidence="2 3">
    <name type="scientific">Stentor coeruleus</name>
    <dbReference type="NCBI Taxonomy" id="5963"/>
    <lineage>
        <taxon>Eukaryota</taxon>
        <taxon>Sar</taxon>
        <taxon>Alveolata</taxon>
        <taxon>Ciliophora</taxon>
        <taxon>Postciliodesmatophora</taxon>
        <taxon>Heterotrichea</taxon>
        <taxon>Heterotrichida</taxon>
        <taxon>Stentoridae</taxon>
        <taxon>Stentor</taxon>
    </lineage>
</organism>
<dbReference type="InterPro" id="IPR039877">
    <property type="entry name" value="TMEM131-like"/>
</dbReference>
<dbReference type="OrthoDB" id="168404at2759"/>